<organism evidence="3 4">
    <name type="scientific">Rhynchophorus ferrugineus</name>
    <name type="common">Red palm weevil</name>
    <name type="synonym">Curculio ferrugineus</name>
    <dbReference type="NCBI Taxonomy" id="354439"/>
    <lineage>
        <taxon>Eukaryota</taxon>
        <taxon>Metazoa</taxon>
        <taxon>Ecdysozoa</taxon>
        <taxon>Arthropoda</taxon>
        <taxon>Hexapoda</taxon>
        <taxon>Insecta</taxon>
        <taxon>Pterygota</taxon>
        <taxon>Neoptera</taxon>
        <taxon>Endopterygota</taxon>
        <taxon>Coleoptera</taxon>
        <taxon>Polyphaga</taxon>
        <taxon>Cucujiformia</taxon>
        <taxon>Curculionidae</taxon>
        <taxon>Dryophthorinae</taxon>
        <taxon>Rhynchophorus</taxon>
    </lineage>
</organism>
<proteinExistence type="predicted"/>
<evidence type="ECO:0000259" key="2">
    <source>
        <dbReference type="PROSITE" id="PS50966"/>
    </source>
</evidence>
<sequence>MEGHNGSKLICQNSSEKNGRSLVYSCIRSNCQGRVSKSKIRHRRVVDNKLIDGVCPSRIEVKVKNTGEVSVQFIETHVGHDDQLSFKRLTKAEENKVREQLVAGVSIDGILANARRIENGQLQRINLLKRQDVRNIINKYNIEAQQCSNDLDSAALKANEWNMERRNYAFLYKNIGQKYDGLEDEDFAVEDAGEHEFLNYLKTYYFQSEERIRMWAHCHRVGASISTNLAIESFIKLLNYNKLQRQCDIGVERLLDLLEEIVNERMWQAIINSHKKAIDLEGKVEAQGSGMFKVPSSTDNNEYYIVSTIEKCNKGCTFGYCSQCEVCLHVYKCDCPENSIKYVLCIHIHAVALFKKKAENVVDAIIENEDEHDSIHIKMENEDDIRLSVEASTSSQNESKNNILQMNFDKTLQECRKRLYALNPEKSIFKRYSINFVLTNRHSKEYPRTSHKLLTSWSSTWDHSCICCILLIF</sequence>
<dbReference type="EMBL" id="JAACXV010014298">
    <property type="protein sequence ID" value="KAF7268851.1"/>
    <property type="molecule type" value="Genomic_DNA"/>
</dbReference>
<dbReference type="PANTHER" id="PTHR33936">
    <property type="entry name" value="PROTEIN CBG17840"/>
    <property type="match status" value="1"/>
</dbReference>
<keyword evidence="1" id="KW-0863">Zinc-finger</keyword>
<dbReference type="InterPro" id="IPR007527">
    <property type="entry name" value="Znf_SWIM"/>
</dbReference>
<dbReference type="OrthoDB" id="6738692at2759"/>
<evidence type="ECO:0000313" key="3">
    <source>
        <dbReference type="EMBL" id="KAF7268851.1"/>
    </source>
</evidence>
<gene>
    <name evidence="3" type="ORF">GWI33_018049</name>
</gene>
<evidence type="ECO:0000256" key="1">
    <source>
        <dbReference type="PROSITE-ProRule" id="PRU00325"/>
    </source>
</evidence>
<dbReference type="PANTHER" id="PTHR33936:SF24">
    <property type="entry name" value="C2H2-TYPE DOMAIN-CONTAINING PROTEIN"/>
    <property type="match status" value="1"/>
</dbReference>
<protein>
    <recommendedName>
        <fullName evidence="2">SWIM-type domain-containing protein</fullName>
    </recommendedName>
</protein>
<accession>A0A834HYJ5</accession>
<feature type="domain" description="SWIM-type" evidence="2">
    <location>
        <begin position="324"/>
        <end position="356"/>
    </location>
</feature>
<name>A0A834HYJ5_RHYFE</name>
<dbReference type="GO" id="GO:0008270">
    <property type="term" value="F:zinc ion binding"/>
    <property type="evidence" value="ECO:0007669"/>
    <property type="project" value="UniProtKB-KW"/>
</dbReference>
<dbReference type="AlphaFoldDB" id="A0A834HYJ5"/>
<evidence type="ECO:0000313" key="4">
    <source>
        <dbReference type="Proteomes" id="UP000625711"/>
    </source>
</evidence>
<keyword evidence="1" id="KW-0862">Zinc</keyword>
<keyword evidence="4" id="KW-1185">Reference proteome</keyword>
<dbReference type="Proteomes" id="UP000625711">
    <property type="component" value="Unassembled WGS sequence"/>
</dbReference>
<reference evidence="3" key="1">
    <citation type="submission" date="2020-08" db="EMBL/GenBank/DDBJ databases">
        <title>Genome sequencing and assembly of the red palm weevil Rhynchophorus ferrugineus.</title>
        <authorList>
            <person name="Dias G.B."/>
            <person name="Bergman C.M."/>
            <person name="Manee M."/>
        </authorList>
    </citation>
    <scope>NUCLEOTIDE SEQUENCE</scope>
    <source>
        <strain evidence="3">AA-2017</strain>
        <tissue evidence="3">Whole larva</tissue>
    </source>
</reference>
<dbReference type="InterPro" id="IPR052797">
    <property type="entry name" value="RegFact_GeneExpr_CellDeath"/>
</dbReference>
<keyword evidence="1" id="KW-0479">Metal-binding</keyword>
<comment type="caution">
    <text evidence="3">The sequence shown here is derived from an EMBL/GenBank/DDBJ whole genome shotgun (WGS) entry which is preliminary data.</text>
</comment>
<dbReference type="PROSITE" id="PS50966">
    <property type="entry name" value="ZF_SWIM"/>
    <property type="match status" value="1"/>
</dbReference>